<evidence type="ECO:0008006" key="3">
    <source>
        <dbReference type="Google" id="ProtNLM"/>
    </source>
</evidence>
<protein>
    <recommendedName>
        <fullName evidence="3">Stc1 domain-containing protein</fullName>
    </recommendedName>
</protein>
<evidence type="ECO:0000313" key="1">
    <source>
        <dbReference type="EMBL" id="WXB06697.1"/>
    </source>
</evidence>
<dbReference type="Proteomes" id="UP001374803">
    <property type="component" value="Chromosome"/>
</dbReference>
<keyword evidence="2" id="KW-1185">Reference proteome</keyword>
<proteinExistence type="predicted"/>
<evidence type="ECO:0000313" key="2">
    <source>
        <dbReference type="Proteomes" id="UP001374803"/>
    </source>
</evidence>
<reference evidence="1" key="1">
    <citation type="submission" date="2021-12" db="EMBL/GenBank/DDBJ databases">
        <title>Discovery of the Pendulisporaceae a myxobacterial family with distinct sporulation behavior and unique specialized metabolism.</title>
        <authorList>
            <person name="Garcia R."/>
            <person name="Popoff A."/>
            <person name="Bader C.D."/>
            <person name="Loehr J."/>
            <person name="Walesch S."/>
            <person name="Walt C."/>
            <person name="Boldt J."/>
            <person name="Bunk B."/>
            <person name="Haeckl F.J.F.P.J."/>
            <person name="Gunesch A.P."/>
            <person name="Birkelbach J."/>
            <person name="Nuebel U."/>
            <person name="Pietschmann T."/>
            <person name="Bach T."/>
            <person name="Mueller R."/>
        </authorList>
    </citation>
    <scope>NUCLEOTIDE SEQUENCE</scope>
    <source>
        <strain evidence="1">MSr11367</strain>
    </source>
</reference>
<dbReference type="EMBL" id="CP089983">
    <property type="protein sequence ID" value="WXB06697.1"/>
    <property type="molecule type" value="Genomic_DNA"/>
</dbReference>
<organism evidence="1 2">
    <name type="scientific">Pendulispora rubella</name>
    <dbReference type="NCBI Taxonomy" id="2741070"/>
    <lineage>
        <taxon>Bacteria</taxon>
        <taxon>Pseudomonadati</taxon>
        <taxon>Myxococcota</taxon>
        <taxon>Myxococcia</taxon>
        <taxon>Myxococcales</taxon>
        <taxon>Sorangiineae</taxon>
        <taxon>Pendulisporaceae</taxon>
        <taxon>Pendulispora</taxon>
    </lineage>
</organism>
<dbReference type="RefSeq" id="WP_394836353.1">
    <property type="nucleotide sequence ID" value="NZ_CP089929.1"/>
</dbReference>
<gene>
    <name evidence="1" type="ORF">LVJ94_05550</name>
</gene>
<sequence length="142" mass="16214">MDFTPQVLEVIDAEHVYISVAMRVKVCAVCQRPMIPAADRMPLYSTGEMYMTVLEQAKRAGWPEVTLYAHSVDGRHICDDCAVEGHAMFRCALCERERGRSEVKARFGTNAEYLCKCCYETVPAARWEAKAEELAQKHRFDF</sequence>
<name>A0ABZ2L6Y8_9BACT</name>
<accession>A0ABZ2L6Y8</accession>